<dbReference type="AlphaFoldDB" id="A0A225V0D7"/>
<protein>
    <submittedName>
        <fullName evidence="2">Uncharacterized protein</fullName>
    </submittedName>
</protein>
<evidence type="ECO:0000256" key="1">
    <source>
        <dbReference type="SAM" id="MobiDB-lite"/>
    </source>
</evidence>
<feature type="compositionally biased region" description="Basic and acidic residues" evidence="1">
    <location>
        <begin position="90"/>
        <end position="117"/>
    </location>
</feature>
<dbReference type="Proteomes" id="UP000198211">
    <property type="component" value="Unassembled WGS sequence"/>
</dbReference>
<accession>A0A225V0D7</accession>
<sequence>MLMPLWELDKLIDPTKYLKQDLTEETIRKRVVIFGGVPKPEDSRAFDAYIASEFVSRLVLEKLTTSVDKIREALIQILVRGASFRAQRMYKSEKSKSEPTKPDQKNRKSEKSKAKDE</sequence>
<feature type="region of interest" description="Disordered" evidence="1">
    <location>
        <begin position="88"/>
        <end position="117"/>
    </location>
</feature>
<comment type="caution">
    <text evidence="2">The sequence shown here is derived from an EMBL/GenBank/DDBJ whole genome shotgun (WGS) entry which is preliminary data.</text>
</comment>
<gene>
    <name evidence="2" type="ORF">PHMEG_00030724</name>
</gene>
<organism evidence="2 3">
    <name type="scientific">Phytophthora megakarya</name>
    <dbReference type="NCBI Taxonomy" id="4795"/>
    <lineage>
        <taxon>Eukaryota</taxon>
        <taxon>Sar</taxon>
        <taxon>Stramenopiles</taxon>
        <taxon>Oomycota</taxon>
        <taxon>Peronosporomycetes</taxon>
        <taxon>Peronosporales</taxon>
        <taxon>Peronosporaceae</taxon>
        <taxon>Phytophthora</taxon>
    </lineage>
</organism>
<feature type="non-terminal residue" evidence="2">
    <location>
        <position position="117"/>
    </location>
</feature>
<keyword evidence="3" id="KW-1185">Reference proteome</keyword>
<reference evidence="3" key="1">
    <citation type="submission" date="2017-03" db="EMBL/GenBank/DDBJ databases">
        <title>Phytopthora megakarya and P. palmivora, two closely related causual agents of cacao black pod achieved similar genome size and gene model numbers by different mechanisms.</title>
        <authorList>
            <person name="Ali S."/>
            <person name="Shao J."/>
            <person name="Larry D.J."/>
            <person name="Kronmiller B."/>
            <person name="Shen D."/>
            <person name="Strem M.D."/>
            <person name="Melnick R.L."/>
            <person name="Guiltinan M.J."/>
            <person name="Tyler B.M."/>
            <person name="Meinhardt L.W."/>
            <person name="Bailey B.A."/>
        </authorList>
    </citation>
    <scope>NUCLEOTIDE SEQUENCE [LARGE SCALE GENOMIC DNA]</scope>
    <source>
        <strain evidence="3">zdho120</strain>
    </source>
</reference>
<evidence type="ECO:0000313" key="2">
    <source>
        <dbReference type="EMBL" id="OWY98498.1"/>
    </source>
</evidence>
<dbReference type="EMBL" id="NBNE01009345">
    <property type="protein sequence ID" value="OWY98498.1"/>
    <property type="molecule type" value="Genomic_DNA"/>
</dbReference>
<name>A0A225V0D7_9STRA</name>
<proteinExistence type="predicted"/>
<evidence type="ECO:0000313" key="3">
    <source>
        <dbReference type="Proteomes" id="UP000198211"/>
    </source>
</evidence>